<dbReference type="InterPro" id="IPR007699">
    <property type="entry name" value="SGS_dom"/>
</dbReference>
<dbReference type="InterPro" id="IPR044563">
    <property type="entry name" value="Sgt1-like"/>
</dbReference>
<dbReference type="PANTHER" id="PTHR45862">
    <property type="entry name" value="PROTEIN SGT1 HOMOLOG"/>
    <property type="match status" value="1"/>
</dbReference>
<feature type="region of interest" description="Disordered" evidence="2">
    <location>
        <begin position="293"/>
        <end position="315"/>
    </location>
</feature>
<dbReference type="Pfam" id="PF13181">
    <property type="entry name" value="TPR_8"/>
    <property type="match status" value="1"/>
</dbReference>
<evidence type="ECO:0000313" key="6">
    <source>
        <dbReference type="Proteomes" id="UP000694255"/>
    </source>
</evidence>
<dbReference type="GO" id="GO:0051087">
    <property type="term" value="F:protein-folding chaperone binding"/>
    <property type="evidence" value="ECO:0007669"/>
    <property type="project" value="InterPro"/>
</dbReference>
<keyword evidence="1" id="KW-0802">TPR repeat</keyword>
<dbReference type="EMBL" id="JAGSYN010000215">
    <property type="protein sequence ID" value="KAG7661670.1"/>
    <property type="molecule type" value="Genomic_DNA"/>
</dbReference>
<dbReference type="RefSeq" id="XP_049261903.1">
    <property type="nucleotide sequence ID" value="XM_049408824.1"/>
</dbReference>
<feature type="region of interest" description="Disordered" evidence="2">
    <location>
        <begin position="370"/>
        <end position="390"/>
    </location>
</feature>
<feature type="domain" description="SGS" evidence="3">
    <location>
        <begin position="306"/>
        <end position="390"/>
    </location>
</feature>
<dbReference type="AlphaFoldDB" id="A0A8J5UUG8"/>
<dbReference type="FunFam" id="2.60.40.790:FF:000012">
    <property type="entry name" value="SGT1 homolog, MIS12 kinetochore complex assembly cochaperone"/>
    <property type="match status" value="1"/>
</dbReference>
<dbReference type="PROSITE" id="PS51048">
    <property type="entry name" value="SGS"/>
    <property type="match status" value="1"/>
</dbReference>
<name>A0A8J5UUG8_9ASCO</name>
<dbReference type="Pfam" id="PF05002">
    <property type="entry name" value="SGS"/>
    <property type="match status" value="1"/>
</dbReference>
<dbReference type="GO" id="GO:0005737">
    <property type="term" value="C:cytoplasm"/>
    <property type="evidence" value="ECO:0007669"/>
    <property type="project" value="UniProtKB-ARBA"/>
</dbReference>
<feature type="domain" description="CS" evidence="4">
    <location>
        <begin position="198"/>
        <end position="288"/>
    </location>
</feature>
<dbReference type="CDD" id="cd06466">
    <property type="entry name" value="p23_CS_SGT1_like"/>
    <property type="match status" value="1"/>
</dbReference>
<dbReference type="Pfam" id="PF04969">
    <property type="entry name" value="CS"/>
    <property type="match status" value="1"/>
</dbReference>
<gene>
    <name evidence="5" type="ORF">J8A68_004823</name>
</gene>
<dbReference type="PROSITE" id="PS50005">
    <property type="entry name" value="TPR"/>
    <property type="match status" value="1"/>
</dbReference>
<accession>A0A8J5UUG8</accession>
<proteinExistence type="predicted"/>
<dbReference type="InterPro" id="IPR007052">
    <property type="entry name" value="CS_dom"/>
</dbReference>
<dbReference type="SMART" id="SM00028">
    <property type="entry name" value="TPR"/>
    <property type="match status" value="3"/>
</dbReference>
<dbReference type="Proteomes" id="UP000694255">
    <property type="component" value="Unassembled WGS sequence"/>
</dbReference>
<reference evidence="5 6" key="1">
    <citation type="journal article" date="2021" name="DNA Res.">
        <title>Genome analysis of Candida subhashii reveals its hybrid nature and dual mitochondrial genome conformations.</title>
        <authorList>
            <person name="Mixao V."/>
            <person name="Hegedusova E."/>
            <person name="Saus E."/>
            <person name="Pryszcz L.P."/>
            <person name="Cillingova A."/>
            <person name="Nosek J."/>
            <person name="Gabaldon T."/>
        </authorList>
    </citation>
    <scope>NUCLEOTIDE SEQUENCE [LARGE SCALE GENOMIC DNA]</scope>
    <source>
        <strain evidence="5 6">CBS 10753</strain>
    </source>
</reference>
<feature type="repeat" description="TPR" evidence="1">
    <location>
        <begin position="77"/>
        <end position="110"/>
    </location>
</feature>
<evidence type="ECO:0000313" key="5">
    <source>
        <dbReference type="EMBL" id="KAG7661670.1"/>
    </source>
</evidence>
<evidence type="ECO:0000259" key="3">
    <source>
        <dbReference type="PROSITE" id="PS51048"/>
    </source>
</evidence>
<dbReference type="PROSITE" id="PS51203">
    <property type="entry name" value="CS"/>
    <property type="match status" value="1"/>
</dbReference>
<evidence type="ECO:0000259" key="4">
    <source>
        <dbReference type="PROSITE" id="PS51203"/>
    </source>
</evidence>
<evidence type="ECO:0000256" key="1">
    <source>
        <dbReference type="PROSITE-ProRule" id="PRU00339"/>
    </source>
</evidence>
<dbReference type="InterPro" id="IPR019734">
    <property type="entry name" value="TPR_rpt"/>
</dbReference>
<organism evidence="5 6">
    <name type="scientific">[Candida] subhashii</name>
    <dbReference type="NCBI Taxonomy" id="561895"/>
    <lineage>
        <taxon>Eukaryota</taxon>
        <taxon>Fungi</taxon>
        <taxon>Dikarya</taxon>
        <taxon>Ascomycota</taxon>
        <taxon>Saccharomycotina</taxon>
        <taxon>Pichiomycetes</taxon>
        <taxon>Debaryomycetaceae</taxon>
        <taxon>Spathaspora</taxon>
    </lineage>
</organism>
<comment type="caution">
    <text evidence="5">The sequence shown here is derived from an EMBL/GenBank/DDBJ whole genome shotgun (WGS) entry which is preliminary data.</text>
</comment>
<keyword evidence="6" id="KW-1185">Reference proteome</keyword>
<evidence type="ECO:0000256" key="2">
    <source>
        <dbReference type="SAM" id="MobiDB-lite"/>
    </source>
</evidence>
<protein>
    <submittedName>
        <fullName evidence="5">SGT1</fullName>
    </submittedName>
</protein>
<dbReference type="OrthoDB" id="1898560at2759"/>
<dbReference type="GeneID" id="73471623"/>
<sequence length="390" mass="44887">MAIEARIKKGDNALKNKDYLGAIQEFTAAIKENPESFAPFLKRSSAYQKLSNYEKAKEDISTAFTIANQRGKRTEIGLCYFRLGLIYYLEKKFKMALGQFEKATEYDCQEKTLAMWKNKAEYDVKKHPEEEEDDLVGDLEIDDDYNETAAEDLKTPHSTPINVPEGKSAPLTVPKPKVDLSDKPSTSIDVINKLAPLNIKIREDWYQSNDEVIITIYAKGVKEEKLKVDFEKRAVSISFPSGSNSEYNYHLDPLFDEIDPEQSKYKIFSTKLEIQLKKKEAKKWSSLEAELEEIGNKQDQDESTPEYPSSSKKKVNWNKFKVDDDDNEPSSTNSFFEKIFKDVDEDSRRAMMKSYVQSNGTVLTTNWDEAKDKEFETQPPDGMVAKKWRQ</sequence>